<keyword evidence="4 6" id="KW-1133">Transmembrane helix</keyword>
<feature type="transmembrane region" description="Helical" evidence="6">
    <location>
        <begin position="55"/>
        <end position="77"/>
    </location>
</feature>
<dbReference type="InterPro" id="IPR005171">
    <property type="entry name" value="Cyt_c_oxidase_su4_prok"/>
</dbReference>
<dbReference type="Proteomes" id="UP000275076">
    <property type="component" value="Unassembled WGS sequence"/>
</dbReference>
<reference evidence="7 8" key="1">
    <citation type="submission" date="2018-10" db="EMBL/GenBank/DDBJ databases">
        <title>Draft genome sequence of Bacillus salarius IM0101, isolated from a hypersaline soil in Inner Mongolia, China.</title>
        <authorList>
            <person name="Yamprayoonswat W."/>
            <person name="Boonvisut S."/>
            <person name="Jumpathong W."/>
            <person name="Sittihan S."/>
            <person name="Ruangsuj P."/>
            <person name="Wanthongcharoen S."/>
            <person name="Thongpramul N."/>
            <person name="Pimmason S."/>
            <person name="Yu B."/>
            <person name="Yasawong M."/>
        </authorList>
    </citation>
    <scope>NUCLEOTIDE SEQUENCE [LARGE SCALE GENOMIC DNA]</scope>
    <source>
        <strain evidence="7 8">IM0101</strain>
    </source>
</reference>
<dbReference type="OrthoDB" id="2989516at2"/>
<gene>
    <name evidence="7" type="ORF">D7Z54_22645</name>
</gene>
<comment type="caution">
    <text evidence="7">The sequence shown here is derived from an EMBL/GenBank/DDBJ whole genome shotgun (WGS) entry which is preliminary data.</text>
</comment>
<proteinExistence type="predicted"/>
<name>A0A3R9P1Z7_9BACI</name>
<keyword evidence="8" id="KW-1185">Reference proteome</keyword>
<keyword evidence="5 6" id="KW-0472">Membrane</keyword>
<feature type="transmembrane region" description="Helical" evidence="6">
    <location>
        <begin position="89"/>
        <end position="111"/>
    </location>
</feature>
<feature type="transmembrane region" description="Helical" evidence="6">
    <location>
        <begin position="30"/>
        <end position="49"/>
    </location>
</feature>
<dbReference type="AlphaFoldDB" id="A0A3R9P1Z7"/>
<evidence type="ECO:0000256" key="6">
    <source>
        <dbReference type="SAM" id="Phobius"/>
    </source>
</evidence>
<accession>A0A3R9P1Z7</accession>
<keyword evidence="2" id="KW-1003">Cell membrane</keyword>
<evidence type="ECO:0000256" key="2">
    <source>
        <dbReference type="ARBA" id="ARBA00022475"/>
    </source>
</evidence>
<dbReference type="RefSeq" id="WP_125559296.1">
    <property type="nucleotide sequence ID" value="NZ_RBVX01000028.1"/>
</dbReference>
<dbReference type="EMBL" id="RBVX01000028">
    <property type="protein sequence ID" value="RSL31115.1"/>
    <property type="molecule type" value="Genomic_DNA"/>
</dbReference>
<evidence type="ECO:0000256" key="1">
    <source>
        <dbReference type="ARBA" id="ARBA00004651"/>
    </source>
</evidence>
<dbReference type="Pfam" id="PF03626">
    <property type="entry name" value="COX4_pro"/>
    <property type="match status" value="1"/>
</dbReference>
<evidence type="ECO:0000313" key="7">
    <source>
        <dbReference type="EMBL" id="RSL31115.1"/>
    </source>
</evidence>
<evidence type="ECO:0000256" key="3">
    <source>
        <dbReference type="ARBA" id="ARBA00022692"/>
    </source>
</evidence>
<comment type="subcellular location">
    <subcellularLocation>
        <location evidence="1">Cell membrane</location>
        <topology evidence="1">Multi-pass membrane protein</topology>
    </subcellularLocation>
</comment>
<evidence type="ECO:0000256" key="4">
    <source>
        <dbReference type="ARBA" id="ARBA00022989"/>
    </source>
</evidence>
<sequence length="114" mass="13018">MSDELSKPFTESSLSKEELMKMNRERRVQVVTFAFMIFLTVLAFIAVGMEMIEPSFAIPFILLLAVVQFVLQLFYFMHLKDKDHQWPNAFMLTGIVVATPAVIALVLLLGVTKY</sequence>
<organism evidence="7 8">
    <name type="scientific">Salibacterium salarium</name>
    <dbReference type="NCBI Taxonomy" id="284579"/>
    <lineage>
        <taxon>Bacteria</taxon>
        <taxon>Bacillati</taxon>
        <taxon>Bacillota</taxon>
        <taxon>Bacilli</taxon>
        <taxon>Bacillales</taxon>
        <taxon>Bacillaceae</taxon>
    </lineage>
</organism>
<evidence type="ECO:0000256" key="5">
    <source>
        <dbReference type="ARBA" id="ARBA00023136"/>
    </source>
</evidence>
<keyword evidence="3 6" id="KW-0812">Transmembrane</keyword>
<evidence type="ECO:0000313" key="8">
    <source>
        <dbReference type="Proteomes" id="UP000275076"/>
    </source>
</evidence>
<dbReference type="GO" id="GO:0005886">
    <property type="term" value="C:plasma membrane"/>
    <property type="evidence" value="ECO:0007669"/>
    <property type="project" value="UniProtKB-SubCell"/>
</dbReference>
<protein>
    <submittedName>
        <fullName evidence="7">Cytochrome-c oxidase</fullName>
    </submittedName>
</protein>